<dbReference type="EMBL" id="FWXV01000001">
    <property type="protein sequence ID" value="SMC50568.1"/>
    <property type="molecule type" value="Genomic_DNA"/>
</dbReference>
<evidence type="ECO:0000256" key="1">
    <source>
        <dbReference type="SAM" id="MobiDB-lite"/>
    </source>
</evidence>
<evidence type="ECO:0000313" key="5">
    <source>
        <dbReference type="EMBL" id="SMC50568.1"/>
    </source>
</evidence>
<feature type="domain" description="GTPase-associated protein 1 N-terminal" evidence="2">
    <location>
        <begin position="5"/>
        <end position="138"/>
    </location>
</feature>
<feature type="domain" description="GTPase-associated protein 1-like C-terminal" evidence="4">
    <location>
        <begin position="273"/>
        <end position="727"/>
    </location>
</feature>
<dbReference type="InterPro" id="IPR045402">
    <property type="entry name" value="GAP1-N2"/>
</dbReference>
<dbReference type="AlphaFoldDB" id="A0A1W1ZR45"/>
<feature type="region of interest" description="Disordered" evidence="1">
    <location>
        <begin position="774"/>
        <end position="819"/>
    </location>
</feature>
<name>A0A1W1ZR45_KIBAR</name>
<dbReference type="RefSeq" id="WP_084424213.1">
    <property type="nucleotide sequence ID" value="NZ_FWXV01000001.1"/>
</dbReference>
<dbReference type="Proteomes" id="UP000192674">
    <property type="component" value="Unassembled WGS sequence"/>
</dbReference>
<gene>
    <name evidence="5" type="ORF">SAMN05661093_00262</name>
</gene>
<evidence type="ECO:0000259" key="2">
    <source>
        <dbReference type="Pfam" id="PF20013"/>
    </source>
</evidence>
<dbReference type="Pfam" id="PF20052">
    <property type="entry name" value="GAP1-C"/>
    <property type="match status" value="1"/>
</dbReference>
<evidence type="ECO:0000259" key="3">
    <source>
        <dbReference type="Pfam" id="PF20014"/>
    </source>
</evidence>
<feature type="domain" description="GTPase-associated protein 1 middle" evidence="3">
    <location>
        <begin position="156"/>
        <end position="253"/>
    </location>
</feature>
<dbReference type="InterPro" id="IPR045401">
    <property type="entry name" value="GAP1-M"/>
</dbReference>
<dbReference type="Pfam" id="PF20014">
    <property type="entry name" value="GAP1-M"/>
    <property type="match status" value="1"/>
</dbReference>
<dbReference type="Pfam" id="PF20013">
    <property type="entry name" value="GAP1-N2"/>
    <property type="match status" value="1"/>
</dbReference>
<proteinExistence type="predicted"/>
<dbReference type="InterPro" id="IPR049532">
    <property type="entry name" value="GAP1-like_C"/>
</dbReference>
<organism evidence="5 6">
    <name type="scientific">Kibdelosporangium aridum</name>
    <dbReference type="NCBI Taxonomy" id="2030"/>
    <lineage>
        <taxon>Bacteria</taxon>
        <taxon>Bacillati</taxon>
        <taxon>Actinomycetota</taxon>
        <taxon>Actinomycetes</taxon>
        <taxon>Pseudonocardiales</taxon>
        <taxon>Pseudonocardiaceae</taxon>
        <taxon>Kibdelosporangium</taxon>
    </lineage>
</organism>
<evidence type="ECO:0000313" key="6">
    <source>
        <dbReference type="Proteomes" id="UP000192674"/>
    </source>
</evidence>
<keyword evidence="6" id="KW-1185">Reference proteome</keyword>
<accession>A0A1W1ZR45</accession>
<sequence>MTGSFHSLYYTDCLPGQGLRGGAGFQFQAVSSGVTHEEMTLVQRSALYEPPVAWMRERRPVAEYPASLTHVFDGFYVTARGIYLGAEANGAREGNQFTHAVTTSQVDSYGMVRPAQLWDADWWSEKPAASTECPPLDAEPEPGPWGVDRVREWVLGQADAEEWLIALRSALELLSDKNKRRVLFVSDDPTPVLGWIAAGTLLLPQQEAVRVGFRVFATNPHQSQHDVLAVHPDWAGAYANVDGNSGFLVFDLMNGRHSTIEPTDAARHWVPQFLRADPFDVVDAIELTYQFTKGRAEQPADRLASSIILSGRELASPAEAGQLVTWLAGQAKLSIDDALEPLTEAVLQAQPDVKALRELDTAILRMAPSAPLAAKVGLALLTAELDAIATGKELPPGEPVKGAHPWSQEDRFAAAQLVEQVANSVPPQWMDRVLCTATRFDAQPSIAAFSAGADRFAQWWIEHPTPQLNPERWPDRGEYLVDLVKDKLRRQIATHPSTRQAVREHWWALLRPYAIELRDPLDATVIAATVERGGTQLRSETVRTLLPSVSVAQSPETIDTVWHALYQFASPTMDELAKFLDTAPPSLVTSTVVEAAFGLLDKALATTVTTQALDVLTRVVAIAGMPKSRRLQSLASQDAELTRWMAGIREGRVPPRKTPLIATEPVFNARGDELVGILQQAELVVGKLAIDQGGRFLHQMLVQQLPQRMADPQLGDKAVALLFVTGMAESCATEFVSRVEREIDKWGQKADEVRKSSIRNLLAPLEPKYVDVWDAARGKKPASRPQKSTQKPAPKPAQEPKQPPRRLGWLNRRKDNEGA</sequence>
<dbReference type="OrthoDB" id="3595182at2"/>
<evidence type="ECO:0000259" key="4">
    <source>
        <dbReference type="Pfam" id="PF20052"/>
    </source>
</evidence>
<protein>
    <submittedName>
        <fullName evidence="5">Uncharacterized protein</fullName>
    </submittedName>
</protein>
<reference evidence="5 6" key="1">
    <citation type="submission" date="2017-04" db="EMBL/GenBank/DDBJ databases">
        <authorList>
            <person name="Afonso C.L."/>
            <person name="Miller P.J."/>
            <person name="Scott M.A."/>
            <person name="Spackman E."/>
            <person name="Goraichik I."/>
            <person name="Dimitrov K.M."/>
            <person name="Suarez D.L."/>
            <person name="Swayne D.E."/>
        </authorList>
    </citation>
    <scope>NUCLEOTIDE SEQUENCE [LARGE SCALE GENOMIC DNA]</scope>
    <source>
        <strain evidence="5 6">DSM 43828</strain>
    </source>
</reference>